<sequence length="191" mass="22610">MKRTLNDLTKKDWNTLFPIALVDHNPEWKNIFENEKKRILDKVGNEKILRMEHFGSSSIPSIKSKPYIDIMIEIPKAYLFDENLIEEFTQLGYAHFKVPAREDIEEYSSFGKGYNLDGKKEQIFHIHLCPKENVMWKQIDFRDYLNTNKKRAKEYENLKLELASKFKNDRGSYVLGKTDFIKETLELIGNN</sequence>
<dbReference type="SUPFAM" id="SSF81301">
    <property type="entry name" value="Nucleotidyltransferase"/>
    <property type="match status" value="1"/>
</dbReference>
<organism evidence="1 2">
    <name type="scientific">Maribacter dokdonensis</name>
    <dbReference type="NCBI Taxonomy" id="320912"/>
    <lineage>
        <taxon>Bacteria</taxon>
        <taxon>Pseudomonadati</taxon>
        <taxon>Bacteroidota</taxon>
        <taxon>Flavobacteriia</taxon>
        <taxon>Flavobacteriales</taxon>
        <taxon>Flavobacteriaceae</taxon>
        <taxon>Maribacter</taxon>
    </lineage>
</organism>
<name>A0ABY0U6V3_9FLAO</name>
<reference evidence="1 2" key="1">
    <citation type="submission" date="2016-10" db="EMBL/GenBank/DDBJ databases">
        <authorList>
            <person name="Varghese N."/>
            <person name="Submissions S."/>
        </authorList>
    </citation>
    <scope>NUCLEOTIDE SEQUENCE [LARGE SCALE GENOMIC DNA]</scope>
    <source>
        <strain evidence="1 2">MAR_2009_60</strain>
    </source>
</reference>
<dbReference type="Gene3D" id="3.30.460.10">
    <property type="entry name" value="Beta Polymerase, domain 2"/>
    <property type="match status" value="1"/>
</dbReference>
<gene>
    <name evidence="1" type="ORF">SAMN05192545_0896</name>
</gene>
<keyword evidence="2" id="KW-1185">Reference proteome</keyword>
<evidence type="ECO:0000313" key="1">
    <source>
        <dbReference type="EMBL" id="SDS16848.1"/>
    </source>
</evidence>
<dbReference type="PANTHER" id="PTHR34822">
    <property type="entry name" value="GRPB DOMAIN PROTEIN (AFU_ORTHOLOGUE AFUA_1G01530)"/>
    <property type="match status" value="1"/>
</dbReference>
<dbReference type="PANTHER" id="PTHR34822:SF1">
    <property type="entry name" value="GRPB FAMILY PROTEIN"/>
    <property type="match status" value="1"/>
</dbReference>
<protein>
    <submittedName>
        <fullName evidence="1">GrpB domain, predicted nucleotidyltransferase, UPF0157 family</fullName>
    </submittedName>
</protein>
<dbReference type="GeneID" id="90591938"/>
<dbReference type="InterPro" id="IPR043519">
    <property type="entry name" value="NT_sf"/>
</dbReference>
<accession>A0ABY0U6V3</accession>
<evidence type="ECO:0000313" key="2">
    <source>
        <dbReference type="Proteomes" id="UP000199574"/>
    </source>
</evidence>
<proteinExistence type="predicted"/>
<dbReference type="EMBL" id="LT629754">
    <property type="protein sequence ID" value="SDS16848.1"/>
    <property type="molecule type" value="Genomic_DNA"/>
</dbReference>
<dbReference type="Proteomes" id="UP000199574">
    <property type="component" value="Chromosome I"/>
</dbReference>
<dbReference type="Pfam" id="PF04229">
    <property type="entry name" value="GrpB"/>
    <property type="match status" value="1"/>
</dbReference>
<dbReference type="RefSeq" id="WP_091603191.1">
    <property type="nucleotide sequence ID" value="NZ_LT629754.1"/>
</dbReference>
<dbReference type="InterPro" id="IPR007344">
    <property type="entry name" value="GrpB/CoaE"/>
</dbReference>